<dbReference type="EMBL" id="BAABBI010000001">
    <property type="protein sequence ID" value="GAA3780424.1"/>
    <property type="molecule type" value="Genomic_DNA"/>
</dbReference>
<organism evidence="1 2">
    <name type="scientific">Corallibacter vietnamensis</name>
    <dbReference type="NCBI Taxonomy" id="904130"/>
    <lineage>
        <taxon>Bacteria</taxon>
        <taxon>Pseudomonadati</taxon>
        <taxon>Bacteroidota</taxon>
        <taxon>Flavobacteriia</taxon>
        <taxon>Flavobacteriales</taxon>
        <taxon>Flavobacteriaceae</taxon>
        <taxon>Corallibacter</taxon>
    </lineage>
</organism>
<reference evidence="2" key="1">
    <citation type="journal article" date="2019" name="Int. J. Syst. Evol. Microbiol.">
        <title>The Global Catalogue of Microorganisms (GCM) 10K type strain sequencing project: providing services to taxonomists for standard genome sequencing and annotation.</title>
        <authorList>
            <consortium name="The Broad Institute Genomics Platform"/>
            <consortium name="The Broad Institute Genome Sequencing Center for Infectious Disease"/>
            <person name="Wu L."/>
            <person name="Ma J."/>
        </authorList>
    </citation>
    <scope>NUCLEOTIDE SEQUENCE [LARGE SCALE GENOMIC DNA]</scope>
    <source>
        <strain evidence="2">JCM 17525</strain>
    </source>
</reference>
<keyword evidence="2" id="KW-1185">Reference proteome</keyword>
<gene>
    <name evidence="1" type="ORF">GCM10022271_10880</name>
</gene>
<accession>A0ABP7H569</accession>
<comment type="caution">
    <text evidence="1">The sequence shown here is derived from an EMBL/GenBank/DDBJ whole genome shotgun (WGS) entry which is preliminary data.</text>
</comment>
<proteinExistence type="predicted"/>
<evidence type="ECO:0000313" key="1">
    <source>
        <dbReference type="EMBL" id="GAA3780424.1"/>
    </source>
</evidence>
<protein>
    <submittedName>
        <fullName evidence="1">Uncharacterized protein</fullName>
    </submittedName>
</protein>
<sequence>MLSFSGFSQEKLELGRYITSDKLKYITIKSNYEFEYLAYKGYSPYTIKEERKKENKPQMCGTVGYWGDGRGKGTYSIEDGILILKFKINNSTIASKKIDTRFLKGLSFEILELEKLETENQKG</sequence>
<evidence type="ECO:0000313" key="2">
    <source>
        <dbReference type="Proteomes" id="UP001501456"/>
    </source>
</evidence>
<name>A0ABP7H569_9FLAO</name>
<dbReference type="Proteomes" id="UP001501456">
    <property type="component" value="Unassembled WGS sequence"/>
</dbReference>